<gene>
    <name evidence="3" type="ORF">D4L85_20300</name>
</gene>
<keyword evidence="4" id="KW-1185">Reference proteome</keyword>
<dbReference type="SUPFAM" id="SSF53056">
    <property type="entry name" value="beta-carbonic anhydrase, cab"/>
    <property type="match status" value="1"/>
</dbReference>
<keyword evidence="2" id="KW-0479">Metal-binding</keyword>
<dbReference type="AlphaFoldDB" id="A0A385SP48"/>
<dbReference type="GO" id="GO:0004089">
    <property type="term" value="F:carbonate dehydratase activity"/>
    <property type="evidence" value="ECO:0007669"/>
    <property type="project" value="InterPro"/>
</dbReference>
<evidence type="ECO:0000313" key="4">
    <source>
        <dbReference type="Proteomes" id="UP000266183"/>
    </source>
</evidence>
<sequence>MLTVTLSCSKSPCEESKDNLIVETVLTADEQSRLTPDQVIQSLREGNARFCSNDLTARDHSKQVREAARSQFPKAVIVSCLDSRIPVEDIFDKGIGDVFVARVAGNVINEDILGSLEYGCAVAGAKVVVVLGHENCGAIKAGIDNVRTGNITSLVLKIRRAVDHAMATETDPAPENQDFIRAVCLANVQISLNDIHGNSPILKALEKQNKIKIVGALYDINTGRVKFLEGQ</sequence>
<evidence type="ECO:0000313" key="3">
    <source>
        <dbReference type="EMBL" id="AYB32774.1"/>
    </source>
</evidence>
<feature type="binding site" evidence="2">
    <location>
        <position position="133"/>
    </location>
    <ligand>
        <name>Zn(2+)</name>
        <dbReference type="ChEBI" id="CHEBI:29105"/>
    </ligand>
</feature>
<organism evidence="3 4">
    <name type="scientific">Chryseolinea soli</name>
    <dbReference type="NCBI Taxonomy" id="2321403"/>
    <lineage>
        <taxon>Bacteria</taxon>
        <taxon>Pseudomonadati</taxon>
        <taxon>Bacteroidota</taxon>
        <taxon>Cytophagia</taxon>
        <taxon>Cytophagales</taxon>
        <taxon>Fulvivirgaceae</taxon>
        <taxon>Chryseolinea</taxon>
    </lineage>
</organism>
<reference evidence="4" key="1">
    <citation type="submission" date="2018-09" db="EMBL/GenBank/DDBJ databases">
        <title>Chryseolinea sp. KIS68-18 isolated from soil.</title>
        <authorList>
            <person name="Weon H.-Y."/>
            <person name="Kwon S.-W."/>
            <person name="Lee S.A."/>
        </authorList>
    </citation>
    <scope>NUCLEOTIDE SEQUENCE [LARGE SCALE GENOMIC DNA]</scope>
    <source>
        <strain evidence="4">KIS68-18</strain>
    </source>
</reference>
<evidence type="ECO:0000256" key="2">
    <source>
        <dbReference type="PIRSR" id="PIRSR601765-1"/>
    </source>
</evidence>
<dbReference type="OrthoDB" id="9797527at2"/>
<accession>A0A385SP48</accession>
<keyword evidence="2" id="KW-0862">Zinc</keyword>
<dbReference type="Gene3D" id="3.40.1050.10">
    <property type="entry name" value="Carbonic anhydrase"/>
    <property type="match status" value="1"/>
</dbReference>
<dbReference type="KEGG" id="chk:D4L85_20300"/>
<dbReference type="EMBL" id="CP032382">
    <property type="protein sequence ID" value="AYB32774.1"/>
    <property type="molecule type" value="Genomic_DNA"/>
</dbReference>
<dbReference type="SMART" id="SM00947">
    <property type="entry name" value="Pro_CA"/>
    <property type="match status" value="1"/>
</dbReference>
<dbReference type="GO" id="GO:0008270">
    <property type="term" value="F:zinc ion binding"/>
    <property type="evidence" value="ECO:0007669"/>
    <property type="project" value="InterPro"/>
</dbReference>
<name>A0A385SP48_9BACT</name>
<dbReference type="Pfam" id="PF00484">
    <property type="entry name" value="Pro_CA"/>
    <property type="match status" value="1"/>
</dbReference>
<comment type="cofactor">
    <cofactor evidence="2">
        <name>Zn(2+)</name>
        <dbReference type="ChEBI" id="CHEBI:29105"/>
    </cofactor>
    <text evidence="2">Binds 1 zinc ion per subunit.</text>
</comment>
<feature type="binding site" evidence="2">
    <location>
        <position position="82"/>
    </location>
    <ligand>
        <name>Zn(2+)</name>
        <dbReference type="ChEBI" id="CHEBI:29105"/>
    </ligand>
</feature>
<evidence type="ECO:0000256" key="1">
    <source>
        <dbReference type="ARBA" id="ARBA00006217"/>
    </source>
</evidence>
<dbReference type="InterPro" id="IPR001765">
    <property type="entry name" value="Carbonic_anhydrase"/>
</dbReference>
<comment type="similarity">
    <text evidence="1">Belongs to the beta-class carbonic anhydrase family.</text>
</comment>
<protein>
    <submittedName>
        <fullName evidence="3">Carbonic anhydrase</fullName>
    </submittedName>
</protein>
<feature type="binding site" evidence="2">
    <location>
        <position position="136"/>
    </location>
    <ligand>
        <name>Zn(2+)</name>
        <dbReference type="ChEBI" id="CHEBI:29105"/>
    </ligand>
</feature>
<dbReference type="PANTHER" id="PTHR11002:SF79">
    <property type="entry name" value="CARBONIC ANHYDRASE 2"/>
    <property type="match status" value="1"/>
</dbReference>
<dbReference type="NCBIfam" id="NF011765">
    <property type="entry name" value="PRK15219.1"/>
    <property type="match status" value="1"/>
</dbReference>
<feature type="binding site" evidence="2">
    <location>
        <position position="80"/>
    </location>
    <ligand>
        <name>Zn(2+)</name>
        <dbReference type="ChEBI" id="CHEBI:29105"/>
    </ligand>
</feature>
<dbReference type="PANTHER" id="PTHR11002">
    <property type="entry name" value="CARBONIC ANHYDRASE"/>
    <property type="match status" value="1"/>
</dbReference>
<dbReference type="Proteomes" id="UP000266183">
    <property type="component" value="Chromosome"/>
</dbReference>
<dbReference type="CDD" id="cd03378">
    <property type="entry name" value="beta_CA_cladeC"/>
    <property type="match status" value="1"/>
</dbReference>
<proteinExistence type="inferred from homology"/>
<dbReference type="InterPro" id="IPR036874">
    <property type="entry name" value="Carbonic_anhydrase_sf"/>
</dbReference>